<protein>
    <submittedName>
        <fullName evidence="2">Divergent AAA domain protein</fullName>
    </submittedName>
</protein>
<dbReference type="AlphaFoldDB" id="A0A518BG08"/>
<feature type="domain" description="Schlafen AlbA-2" evidence="1">
    <location>
        <begin position="16"/>
        <end position="131"/>
    </location>
</feature>
<keyword evidence="3" id="KW-1185">Reference proteome</keyword>
<sequence>MDLDLDDLRALIAAGEGSKVEFKRGLPRAPKVARTLAAFANTRGGHFLVGVEDRGGVPGAPHPPDTARELRDIAAHFVRPALRPTVQILELDGRPVVVASVPLSDRRPHEVDREDGTVEIPVRLGSSTRAARGAALEALRRGRSPSGTAGLDALERAVLEWVARQGDAGTDSQGRCTPQAYAKSRNIGTVRARRAFVKLERAGHLIGHGAGSQRFYSRP</sequence>
<reference evidence="2 3" key="1">
    <citation type="submission" date="2019-02" db="EMBL/GenBank/DDBJ databases">
        <title>Deep-cultivation of Planctomycetes and their phenomic and genomic characterization uncovers novel biology.</title>
        <authorList>
            <person name="Wiegand S."/>
            <person name="Jogler M."/>
            <person name="Boedeker C."/>
            <person name="Pinto D."/>
            <person name="Vollmers J."/>
            <person name="Rivas-Marin E."/>
            <person name="Kohn T."/>
            <person name="Peeters S.H."/>
            <person name="Heuer A."/>
            <person name="Rast P."/>
            <person name="Oberbeckmann S."/>
            <person name="Bunk B."/>
            <person name="Jeske O."/>
            <person name="Meyerdierks A."/>
            <person name="Storesund J.E."/>
            <person name="Kallscheuer N."/>
            <person name="Luecker S."/>
            <person name="Lage O.M."/>
            <person name="Pohl T."/>
            <person name="Merkel B.J."/>
            <person name="Hornburger P."/>
            <person name="Mueller R.-W."/>
            <person name="Bruemmer F."/>
            <person name="Labrenz M."/>
            <person name="Spormann A.M."/>
            <person name="Op den Camp H."/>
            <person name="Overmann J."/>
            <person name="Amann R."/>
            <person name="Jetten M.S.M."/>
            <person name="Mascher T."/>
            <person name="Medema M.H."/>
            <person name="Devos D.P."/>
            <person name="Kaster A.-K."/>
            <person name="Ovreas L."/>
            <person name="Rohde M."/>
            <person name="Galperin M.Y."/>
            <person name="Jogler C."/>
        </authorList>
    </citation>
    <scope>NUCLEOTIDE SEQUENCE [LARGE SCALE GENOMIC DNA]</scope>
    <source>
        <strain evidence="2 3">Pla133</strain>
    </source>
</reference>
<evidence type="ECO:0000259" key="1">
    <source>
        <dbReference type="Pfam" id="PF04326"/>
    </source>
</evidence>
<dbReference type="InterPro" id="IPR038461">
    <property type="entry name" value="Schlafen_AlbA_2_dom_sf"/>
</dbReference>
<proteinExistence type="predicted"/>
<dbReference type="KEGG" id="pbap:Pla133_09830"/>
<dbReference type="InterPro" id="IPR007421">
    <property type="entry name" value="Schlafen_AlbA_2_dom"/>
</dbReference>
<gene>
    <name evidence="2" type="ORF">Pla133_09830</name>
</gene>
<dbReference type="Pfam" id="PF04326">
    <property type="entry name" value="SLFN_AlbA_2"/>
    <property type="match status" value="1"/>
</dbReference>
<dbReference type="Proteomes" id="UP000316921">
    <property type="component" value="Chromosome"/>
</dbReference>
<evidence type="ECO:0000313" key="3">
    <source>
        <dbReference type="Proteomes" id="UP000316921"/>
    </source>
</evidence>
<organism evidence="2 3">
    <name type="scientific">Engelhardtia mirabilis</name>
    <dbReference type="NCBI Taxonomy" id="2528011"/>
    <lineage>
        <taxon>Bacteria</taxon>
        <taxon>Pseudomonadati</taxon>
        <taxon>Planctomycetota</taxon>
        <taxon>Planctomycetia</taxon>
        <taxon>Planctomycetia incertae sedis</taxon>
        <taxon>Engelhardtia</taxon>
    </lineage>
</organism>
<dbReference type="PANTHER" id="PTHR30595:SF6">
    <property type="entry name" value="SCHLAFEN ALBA-2 DOMAIN-CONTAINING PROTEIN"/>
    <property type="match status" value="1"/>
</dbReference>
<dbReference type="RefSeq" id="WP_145062989.1">
    <property type="nucleotide sequence ID" value="NZ_CP036287.1"/>
</dbReference>
<dbReference type="EMBL" id="CP036287">
    <property type="protein sequence ID" value="QDU65917.1"/>
    <property type="molecule type" value="Genomic_DNA"/>
</dbReference>
<accession>A0A518BG08</accession>
<evidence type="ECO:0000313" key="2">
    <source>
        <dbReference type="EMBL" id="QDU65917.1"/>
    </source>
</evidence>
<name>A0A518BG08_9BACT</name>
<dbReference type="Gene3D" id="3.30.950.30">
    <property type="entry name" value="Schlafen, AAA domain"/>
    <property type="match status" value="1"/>
</dbReference>
<dbReference type="PANTHER" id="PTHR30595">
    <property type="entry name" value="GLPR-RELATED TRANSCRIPTIONAL REPRESSOR"/>
    <property type="match status" value="1"/>
</dbReference>